<protein>
    <submittedName>
        <fullName evidence="2">Central tail fiber J</fullName>
    </submittedName>
</protein>
<name>A0AAU7J806_9CAUD</name>
<dbReference type="PANTHER" id="PTHR36251">
    <property type="entry name" value="FELS-1 PROPHAGE HOST SPECIFICITY PROTEIN-RELATED"/>
    <property type="match status" value="1"/>
</dbReference>
<sequence>MTHQNYVLTPNPLTLDAQQHGVGELLPGQSLYAFLAANAPMALEGAWVVTISGRQVPMEMWAKTFPKHGNLIEIRATVENSSTWALVALLALSFVTFGIAGAGGYVAGAYGATAAGAVYVAGAVIINKVLAPKAPKTGSSDTGGVYGLSGARNQPRQYQPFPILFGALKITPDLLSVPYSQFEGDNQYLALTLTPGINIDRVEQITNGDNPLSNYSDAQVWYSGMSGMQQDKILLFSNVDSQPGGSLQDEDKNLTTVVRTTSPNTVRIQADIEYTLGDKTTKGKDKNNTEGVVVRYRPVGGGAYQTLGTQTVTNSDMRTHRMSISGDVPEGQYEVQVSRLGLAEVEGKGAFVNFTFSTLTSIQADLASYKGIARVALRLKATGELSGTPDEIKMVAHARPVQMWDGTNWKLANTRETGLSNPGAQMLAYIRGYFDEDGKLIGGMGLSDLFIDIPAFQAFMLHCSANSYTYDYYLRDARNHDEVLSSIAAAGFGQYTNSSGKISVAWAGAEQPISAVVGMGTIRDASFQVDYSLSNTADGIELAYFDRTVWETKTLRVAAPGTTTILNPVQITAEGVTDEARAAEIARYHLGQNLYQYKDISFATDLEHLSYRRMSVLSLSHDLTQWGFSGSILSAARVSGVVTLQLDTEVPPPATGNAYIGVRIPGEMTYRVLQVRAFTEPTTVVRLSGAWPIDAAFPGEGPDNPAWDTKFCYDFKTSPGYAVRVVSVEPDNDLAGATVSVVPESQEFWNYVKTGQYIPAPGGSSLSTRPISSNLAISENQVVQGDTVYTELTATFDITGPYDHTDVLMSNASAEMVKVATTDTRTATWRIPAAGVYTITVRPFSPEGVAGVASSLIYATIGADAPPVLADFFDVQQVSGGLRRYVWGFGADTIRSADYAGVEIRYMEGTVPAPVWENMLPIGAEGDDTQAGYHAAPFESSVPKSGTWTFALRSVNTSGKLSDNKLVLTRTLGKNLGELYEEMTSDISKAIVESFQRDEAETRARADAIRAVVAQIGEETEARNEAVQEVTDSLNKSIADQTAALLNERLEREAGIETANQLRQSGDESLAYQISQISAGTGMQFDGFKTWYFDESAEGWNGTSSGGFLNPGEVYATSPTGIGLNGDAYRFVKMRVKRSGRPVWAGELGWRSAGGTWSSVALAEPSWDPAGVGTVDLSDIPWTGTQVDQIRLKLTNTVTASTYYLYDWVAIGRPTPGASVALVEEVRRAVVTAAATEAQQRNTLAVQLRGQYSGNELQGLTSGLVYQERTARVTADSAISTRVDGLQVSLDGKASAAALESLTVKVEDLDGEVTSMAESVFSLEAQLDGESAGETDWTAGETDVYAGAKTVYTVVAEADLALSRRVDTVQADFGNFSSSVTDQLESISTDIDAQAQLYQQVSASLATKASTSAVNLLTARVTQNESNITANSQNIATAQAELAGKASASSVQALQTTVSTIDGKTTANSNALTQVQASVDGKASASTVFELTATVNAQGSTINSINSQAFLALNSNGYIGGVKIGNNGSVVDLTVLADKFQIVSPAGGQHLEYSQGNIRVYDNAGTLRVRLGVW</sequence>
<evidence type="ECO:0000313" key="2">
    <source>
        <dbReference type="EMBL" id="XBN74672.1"/>
    </source>
</evidence>
<evidence type="ECO:0000256" key="1">
    <source>
        <dbReference type="SAM" id="Phobius"/>
    </source>
</evidence>
<dbReference type="EMBL" id="PP780467">
    <property type="protein sequence ID" value="XBN74672.1"/>
    <property type="molecule type" value="Genomic_DNA"/>
</dbReference>
<keyword evidence="1" id="KW-0812">Transmembrane</keyword>
<dbReference type="CDD" id="cd22265">
    <property type="entry name" value="UDM1_RNF168"/>
    <property type="match status" value="1"/>
</dbReference>
<keyword evidence="1" id="KW-1133">Transmembrane helix</keyword>
<organism evidence="2">
    <name type="scientific">Xanthomonas phage MK21</name>
    <dbReference type="NCBI Taxonomy" id="3148942"/>
    <lineage>
        <taxon>Viruses</taxon>
        <taxon>Duplodnaviria</taxon>
        <taxon>Heunggongvirae</taxon>
        <taxon>Uroviricota</taxon>
        <taxon>Caudoviricetes</taxon>
    </lineage>
</organism>
<proteinExistence type="predicted"/>
<reference evidence="2" key="1">
    <citation type="submission" date="2024-05" db="EMBL/GenBank/DDBJ databases">
        <authorList>
            <person name="Kwon M."/>
            <person name="Moon K."/>
        </authorList>
    </citation>
    <scope>NUCLEOTIDE SEQUENCE</scope>
</reference>
<dbReference type="InterPro" id="IPR053171">
    <property type="entry name" value="Viral_Tip_Attach_Protein"/>
</dbReference>
<feature type="transmembrane region" description="Helical" evidence="1">
    <location>
        <begin position="84"/>
        <end position="103"/>
    </location>
</feature>
<keyword evidence="1" id="KW-0472">Membrane</keyword>
<reference evidence="2" key="2">
    <citation type="submission" date="2024-06" db="EMBL/GenBank/DDBJ databases">
        <title>Novel bacteriophage MK21 infecting Xanthomonas citri.</title>
        <authorList>
            <person name="Song S.-H."/>
            <person name="Lee A.H."/>
            <person name="Choi K.-M."/>
            <person name="Oh D."/>
            <person name="Park J.-G."/>
        </authorList>
    </citation>
    <scope>NUCLEOTIDE SEQUENCE</scope>
</reference>
<dbReference type="PANTHER" id="PTHR36251:SF2">
    <property type="entry name" value="GIFSY-2 PROPHAGE HOST SPECIFICITY PROTEIN J, PHAGE LAMBDA"/>
    <property type="match status" value="1"/>
</dbReference>
<accession>A0AAU7J806</accession>